<gene>
    <name evidence="1" type="ORF">A2Y75_05460</name>
</gene>
<organism evidence="1 2">
    <name type="scientific">Candidatus Solincola sediminis</name>
    <dbReference type="NCBI Taxonomy" id="1797199"/>
    <lineage>
        <taxon>Bacteria</taxon>
        <taxon>Bacillati</taxon>
        <taxon>Actinomycetota</taxon>
        <taxon>Candidatus Geothermincolia</taxon>
        <taxon>Candidatus Geothermincolales</taxon>
        <taxon>Candidatus Geothermincolaceae</taxon>
        <taxon>Candidatus Solincola</taxon>
    </lineage>
</organism>
<evidence type="ECO:0000313" key="2">
    <source>
        <dbReference type="Proteomes" id="UP000177876"/>
    </source>
</evidence>
<dbReference type="AlphaFoldDB" id="A0A1F2WG77"/>
<accession>A0A1F2WG77</accession>
<dbReference type="Proteomes" id="UP000177876">
    <property type="component" value="Unassembled WGS sequence"/>
</dbReference>
<name>A0A1F2WG77_9ACTN</name>
<evidence type="ECO:0000313" key="1">
    <source>
        <dbReference type="EMBL" id="OFW55863.1"/>
    </source>
</evidence>
<proteinExistence type="predicted"/>
<dbReference type="EMBL" id="MELK01000051">
    <property type="protein sequence ID" value="OFW55863.1"/>
    <property type="molecule type" value="Genomic_DNA"/>
</dbReference>
<comment type="caution">
    <text evidence="1">The sequence shown here is derived from an EMBL/GenBank/DDBJ whole genome shotgun (WGS) entry which is preliminary data.</text>
</comment>
<reference evidence="1 2" key="1">
    <citation type="journal article" date="2016" name="Nat. Commun.">
        <title>Thousands of microbial genomes shed light on interconnected biogeochemical processes in an aquifer system.</title>
        <authorList>
            <person name="Anantharaman K."/>
            <person name="Brown C.T."/>
            <person name="Hug L.A."/>
            <person name="Sharon I."/>
            <person name="Castelle C.J."/>
            <person name="Probst A.J."/>
            <person name="Thomas B.C."/>
            <person name="Singh A."/>
            <person name="Wilkins M.J."/>
            <person name="Karaoz U."/>
            <person name="Brodie E.L."/>
            <person name="Williams K.H."/>
            <person name="Hubbard S.S."/>
            <person name="Banfield J.F."/>
        </authorList>
    </citation>
    <scope>NUCLEOTIDE SEQUENCE [LARGE SCALE GENOMIC DNA]</scope>
</reference>
<protein>
    <submittedName>
        <fullName evidence="1">Uncharacterized protein</fullName>
    </submittedName>
</protein>
<sequence length="334" mass="35982">MNEKWMEEIVTYAPQDLLAMREYLQQVTGMRATELGIVGDAAHAASGGYHMGINDLARVYGSDFRKSDGRREYSVRQQRDYAGRSNAASALDVGYWSGLRSFSVALVDACRRGDPSTRAVREVIYSPDGSAVRHYDAIGEQTGTSDTSHRYHTHISFWRDTEGTTDRLDFLSLMSELIEGRETSPATSTMLGEHMALMRTEGDPNVFLTNGIIAVAVSEADFADLQYLGNEGTLSLAAGGLRVIGDSRRALIGRIVGPVPTGWESQAYMPPMPTATTVNVELTAEVISAISAAAAAAVGTTFSDLTEKVDEIDAAISDITTALKNSAAAAYDAF</sequence>
<dbReference type="STRING" id="1797197.A2Y75_05460"/>